<protein>
    <recommendedName>
        <fullName evidence="15">Gnk2-homologous domain-containing protein</fullName>
    </recommendedName>
</protein>
<dbReference type="GO" id="GO:0042742">
    <property type="term" value="P:defense response to bacterium"/>
    <property type="evidence" value="ECO:0007669"/>
    <property type="project" value="UniProtKB-KW"/>
</dbReference>
<comment type="caution">
    <text evidence="16">The sequence shown here is derived from an EMBL/GenBank/DDBJ whole genome shotgun (WGS) entry which is preliminary data.</text>
</comment>
<name>A0AAV7F9W0_ARIFI</name>
<dbReference type="FunFam" id="3.30.430.20:FF:000023">
    <property type="entry name" value="Antifungal protein ginkbilobin-2"/>
    <property type="match status" value="1"/>
</dbReference>
<dbReference type="GO" id="GO:0009506">
    <property type="term" value="C:plasmodesma"/>
    <property type="evidence" value="ECO:0007669"/>
    <property type="project" value="UniProtKB-SubCell"/>
</dbReference>
<dbReference type="EMBL" id="JAINDJ010000002">
    <property type="protein sequence ID" value="KAG9457965.1"/>
    <property type="molecule type" value="Genomic_DNA"/>
</dbReference>
<dbReference type="PROSITE" id="PS51473">
    <property type="entry name" value="GNK2"/>
    <property type="match status" value="1"/>
</dbReference>
<evidence type="ECO:0000256" key="3">
    <source>
        <dbReference type="ARBA" id="ARBA00022577"/>
    </source>
</evidence>
<keyword evidence="3" id="KW-0295">Fungicide</keyword>
<keyword evidence="2" id="KW-0929">Antimicrobial</keyword>
<evidence type="ECO:0000256" key="14">
    <source>
        <dbReference type="ARBA" id="ARBA00038393"/>
    </source>
</evidence>
<keyword evidence="6" id="KW-0430">Lectin</keyword>
<evidence type="ECO:0000256" key="13">
    <source>
        <dbReference type="ARBA" id="ARBA00024184"/>
    </source>
</evidence>
<keyword evidence="11" id="KW-0465">Mannose-binding</keyword>
<evidence type="ECO:0000256" key="9">
    <source>
        <dbReference type="ARBA" id="ARBA00022949"/>
    </source>
</evidence>
<evidence type="ECO:0000313" key="16">
    <source>
        <dbReference type="EMBL" id="KAG9457965.1"/>
    </source>
</evidence>
<evidence type="ECO:0000256" key="8">
    <source>
        <dbReference type="ARBA" id="ARBA00022821"/>
    </source>
</evidence>
<feature type="domain" description="Gnk2-homologous" evidence="15">
    <location>
        <begin position="131"/>
        <end position="235"/>
    </location>
</feature>
<evidence type="ECO:0000256" key="4">
    <source>
        <dbReference type="ARBA" id="ARBA00022581"/>
    </source>
</evidence>
<dbReference type="GO" id="GO:0005886">
    <property type="term" value="C:plasma membrane"/>
    <property type="evidence" value="ECO:0007669"/>
    <property type="project" value="UniProtKB-SubCell"/>
</dbReference>
<keyword evidence="8" id="KW-0611">Plant defense</keyword>
<evidence type="ECO:0000256" key="11">
    <source>
        <dbReference type="ARBA" id="ARBA00023035"/>
    </source>
</evidence>
<evidence type="ECO:0000256" key="2">
    <source>
        <dbReference type="ARBA" id="ARBA00022529"/>
    </source>
</evidence>
<comment type="subcellular location">
    <subcellularLocation>
        <location evidence="13">Cell junction</location>
        <location evidence="13">Plasmodesma</location>
    </subcellularLocation>
    <subcellularLocation>
        <location evidence="1">Cell membrane</location>
        <topology evidence="1">Single-pass type I membrane protein</topology>
    </subcellularLocation>
</comment>
<dbReference type="CDD" id="cd23509">
    <property type="entry name" value="Gnk2-like"/>
    <property type="match status" value="1"/>
</dbReference>
<dbReference type="InterPro" id="IPR051378">
    <property type="entry name" value="Cell2Cell_Antifungal"/>
</dbReference>
<dbReference type="Pfam" id="PF01657">
    <property type="entry name" value="Stress-antifung"/>
    <property type="match status" value="1"/>
</dbReference>
<keyword evidence="7" id="KW-0677">Repeat</keyword>
<evidence type="ECO:0000256" key="12">
    <source>
        <dbReference type="ARBA" id="ARBA00023157"/>
    </source>
</evidence>
<keyword evidence="10" id="KW-0044">Antibiotic</keyword>
<proteinExistence type="inferred from homology"/>
<reference evidence="16 17" key="1">
    <citation type="submission" date="2021-07" db="EMBL/GenBank/DDBJ databases">
        <title>The Aristolochia fimbriata genome: insights into angiosperm evolution, floral development and chemical biosynthesis.</title>
        <authorList>
            <person name="Jiao Y."/>
        </authorList>
    </citation>
    <scope>NUCLEOTIDE SEQUENCE [LARGE SCALE GENOMIC DNA]</scope>
    <source>
        <strain evidence="16">IBCAS-2021</strain>
        <tissue evidence="16">Leaf</tissue>
    </source>
</reference>
<dbReference type="GO" id="GO:0050832">
    <property type="term" value="P:defense response to fungus"/>
    <property type="evidence" value="ECO:0007669"/>
    <property type="project" value="UniProtKB-KW"/>
</dbReference>
<keyword evidence="17" id="KW-1185">Reference proteome</keyword>
<evidence type="ECO:0000256" key="10">
    <source>
        <dbReference type="ARBA" id="ARBA00023022"/>
    </source>
</evidence>
<evidence type="ECO:0000259" key="15">
    <source>
        <dbReference type="PROSITE" id="PS51473"/>
    </source>
</evidence>
<evidence type="ECO:0000256" key="5">
    <source>
        <dbReference type="ARBA" id="ARBA00022729"/>
    </source>
</evidence>
<gene>
    <name evidence="16" type="ORF">H6P81_002473</name>
</gene>
<dbReference type="InterPro" id="IPR002902">
    <property type="entry name" value="GNK2"/>
</dbReference>
<evidence type="ECO:0000256" key="6">
    <source>
        <dbReference type="ARBA" id="ARBA00022734"/>
    </source>
</evidence>
<dbReference type="GO" id="GO:0031640">
    <property type="term" value="P:killing of cells of another organism"/>
    <property type="evidence" value="ECO:0007669"/>
    <property type="project" value="UniProtKB-KW"/>
</dbReference>
<evidence type="ECO:0000256" key="1">
    <source>
        <dbReference type="ARBA" id="ARBA00004251"/>
    </source>
</evidence>
<accession>A0AAV7F9W0</accession>
<dbReference type="GO" id="GO:0005537">
    <property type="term" value="F:D-mannose binding"/>
    <property type="evidence" value="ECO:0007669"/>
    <property type="project" value="UniProtKB-KW"/>
</dbReference>
<dbReference type="Gene3D" id="3.30.430.20">
    <property type="entry name" value="Gnk2 domain, C-X8-C-X2-C motif"/>
    <property type="match status" value="1"/>
</dbReference>
<keyword evidence="9" id="KW-0965">Cell junction</keyword>
<organism evidence="16 17">
    <name type="scientific">Aristolochia fimbriata</name>
    <name type="common">White veined hardy Dutchman's pipe vine</name>
    <dbReference type="NCBI Taxonomy" id="158543"/>
    <lineage>
        <taxon>Eukaryota</taxon>
        <taxon>Viridiplantae</taxon>
        <taxon>Streptophyta</taxon>
        <taxon>Embryophyta</taxon>
        <taxon>Tracheophyta</taxon>
        <taxon>Spermatophyta</taxon>
        <taxon>Magnoliopsida</taxon>
        <taxon>Magnoliidae</taxon>
        <taxon>Piperales</taxon>
        <taxon>Aristolochiaceae</taxon>
        <taxon>Aristolochia</taxon>
    </lineage>
</organism>
<evidence type="ECO:0000256" key="7">
    <source>
        <dbReference type="ARBA" id="ARBA00022737"/>
    </source>
</evidence>
<comment type="similarity">
    <text evidence="14">Belongs to the cysteine-rich repeat secretory protein family. Plasmodesmata-located proteins (PDLD) subfamily.</text>
</comment>
<dbReference type="PANTHER" id="PTHR32080">
    <property type="entry name" value="ANTIFUNGAL PROTEIN GINKBILOBIN-2-LIKE"/>
    <property type="match status" value="1"/>
</dbReference>
<sequence>MAGTVEVDCTVGKLGRRVGCGYTLRSPFVIQCVKAESRCRHVRSPPKCSSKCLSWVRGDALCGGIETSSPSDLGPDVRDEWRRSIYVTVEVGKGKSAQWNMMVFSTPVRLMALIGFWAGHLCNGVNGVPNTNLTRVLCNGETYTGGDPFAKSLAYVLDDLEAFAPTAKDRNYYNISPFPIAFAYGHAECVPALSGGDCETCLKSARDTMLTTCVNTIGARAVLYDCNIRYEQYPFND</sequence>
<keyword evidence="4" id="KW-0945">Host-virus interaction</keyword>
<dbReference type="Proteomes" id="UP000825729">
    <property type="component" value="Unassembled WGS sequence"/>
</dbReference>
<evidence type="ECO:0000313" key="17">
    <source>
        <dbReference type="Proteomes" id="UP000825729"/>
    </source>
</evidence>
<keyword evidence="12" id="KW-1015">Disulfide bond</keyword>
<dbReference type="PANTHER" id="PTHR32080:SF54">
    <property type="entry name" value="GNK2-HOMOLOGOUS DOMAIN-CONTAINING PROTEIN"/>
    <property type="match status" value="1"/>
</dbReference>
<keyword evidence="5" id="KW-0732">Signal</keyword>
<dbReference type="InterPro" id="IPR038408">
    <property type="entry name" value="GNK2_sf"/>
</dbReference>
<dbReference type="AlphaFoldDB" id="A0AAV7F9W0"/>